<evidence type="ECO:0000313" key="3">
    <source>
        <dbReference type="Proteomes" id="UP000886865"/>
    </source>
</evidence>
<dbReference type="Proteomes" id="UP000886865">
    <property type="component" value="Unassembled WGS sequence"/>
</dbReference>
<proteinExistence type="predicted"/>
<reference evidence="2" key="2">
    <citation type="journal article" date="2021" name="PeerJ">
        <title>Extensive microbial diversity within the chicken gut microbiome revealed by metagenomics and culture.</title>
        <authorList>
            <person name="Gilroy R."/>
            <person name="Ravi A."/>
            <person name="Getino M."/>
            <person name="Pursley I."/>
            <person name="Horton D.L."/>
            <person name="Alikhan N.F."/>
            <person name="Baker D."/>
            <person name="Gharbi K."/>
            <person name="Hall N."/>
            <person name="Watson M."/>
            <person name="Adriaenssens E.M."/>
            <person name="Foster-Nyarko E."/>
            <person name="Jarju S."/>
            <person name="Secka A."/>
            <person name="Antonio M."/>
            <person name="Oren A."/>
            <person name="Chaudhuri R.R."/>
            <person name="La Ragione R."/>
            <person name="Hildebrand F."/>
            <person name="Pallen M.J."/>
        </authorList>
    </citation>
    <scope>NUCLEOTIDE SEQUENCE</scope>
    <source>
        <strain evidence="2">CHK152-2871</strain>
    </source>
</reference>
<evidence type="ECO:0000313" key="2">
    <source>
        <dbReference type="EMBL" id="HIS73755.1"/>
    </source>
</evidence>
<dbReference type="CDD" id="cd01026">
    <property type="entry name" value="TOPRIM_OLD"/>
    <property type="match status" value="1"/>
</dbReference>
<keyword evidence="2" id="KW-0378">Hydrolase</keyword>
<dbReference type="Pfam" id="PF20469">
    <property type="entry name" value="OLD-like_TOPRIM"/>
    <property type="match status" value="1"/>
</dbReference>
<dbReference type="EMBL" id="DVJQ01000017">
    <property type="protein sequence ID" value="HIS73755.1"/>
    <property type="molecule type" value="Genomic_DNA"/>
</dbReference>
<gene>
    <name evidence="2" type="ORF">IAA86_01885</name>
</gene>
<feature type="domain" description="OLD protein-like TOPRIM" evidence="1">
    <location>
        <begin position="152"/>
        <end position="215"/>
    </location>
</feature>
<keyword evidence="2" id="KW-0255">Endonuclease</keyword>
<accession>A0A9D1FID0</accession>
<keyword evidence="2" id="KW-0540">Nuclease</keyword>
<reference evidence="2" key="1">
    <citation type="submission" date="2020-10" db="EMBL/GenBank/DDBJ databases">
        <authorList>
            <person name="Gilroy R."/>
        </authorList>
    </citation>
    <scope>NUCLEOTIDE SEQUENCE</scope>
    <source>
        <strain evidence="2">CHK152-2871</strain>
    </source>
</reference>
<protein>
    <submittedName>
        <fullName evidence="2">ATP-dependent endonuclease</fullName>
    </submittedName>
</protein>
<dbReference type="InterPro" id="IPR034139">
    <property type="entry name" value="TOPRIM_OLD"/>
</dbReference>
<evidence type="ECO:0000259" key="1">
    <source>
        <dbReference type="Pfam" id="PF20469"/>
    </source>
</evidence>
<comment type="caution">
    <text evidence="2">The sequence shown here is derived from an EMBL/GenBank/DDBJ whole genome shotgun (WGS) entry which is preliminary data.</text>
</comment>
<name>A0A9D1FID0_9BACT</name>
<sequence>MKYKKIEKSYFKVILDRLFRLKPASQRYNRVFDDILNKYLIKQNSDLLNLSHINTSEKIKLVSEIFNFSAGETSFDNSKIYNYIKKEEQRLFKDNEQSKLYLEAKLDYIGALELIKDEKDLKLNIKQMLYIKNSGDEPKTLRKKYSLLYPVEKILLCEGATEEILLEEFCKICGYDFKKEGVYVIGAGGKNQVARKYYEMTEEFKIPVFVLLDSDAKATKELIEPRLRKKDKIYIIKSGEFEDIIPKDLIINALNSRYKNSYNCCKEDFHKGEKTTKELHEIFKQNGFGEYKKAEFAKTLREFILNNPPKSQELSEEIQIITNEIKTL</sequence>
<dbReference type="AlphaFoldDB" id="A0A9D1FID0"/>
<organism evidence="2 3">
    <name type="scientific">Candidatus Galligastranaerophilus intestinavium</name>
    <dbReference type="NCBI Taxonomy" id="2840836"/>
    <lineage>
        <taxon>Bacteria</taxon>
        <taxon>Candidatus Galligastranaerophilus</taxon>
    </lineage>
</organism>
<dbReference type="GO" id="GO:0004519">
    <property type="term" value="F:endonuclease activity"/>
    <property type="evidence" value="ECO:0007669"/>
    <property type="project" value="UniProtKB-KW"/>
</dbReference>